<keyword evidence="3" id="KW-1003">Cell membrane</keyword>
<feature type="transmembrane region" description="Helical" evidence="8">
    <location>
        <begin position="156"/>
        <end position="178"/>
    </location>
</feature>
<organism evidence="10 11">
    <name type="scientific">Barrientosiimonas humi</name>
    <dbReference type="NCBI Taxonomy" id="999931"/>
    <lineage>
        <taxon>Bacteria</taxon>
        <taxon>Bacillati</taxon>
        <taxon>Actinomycetota</taxon>
        <taxon>Actinomycetes</taxon>
        <taxon>Micrococcales</taxon>
        <taxon>Dermacoccaceae</taxon>
        <taxon>Barrientosiimonas</taxon>
    </lineage>
</organism>
<feature type="transmembrane region" description="Helical" evidence="8">
    <location>
        <begin position="27"/>
        <end position="46"/>
    </location>
</feature>
<feature type="transmembrane region" description="Helical" evidence="8">
    <location>
        <begin position="58"/>
        <end position="81"/>
    </location>
</feature>
<keyword evidence="11" id="KW-1185">Reference proteome</keyword>
<accession>A0A542XGH6</accession>
<dbReference type="PROSITE" id="PS50850">
    <property type="entry name" value="MFS"/>
    <property type="match status" value="1"/>
</dbReference>
<evidence type="ECO:0000256" key="2">
    <source>
        <dbReference type="ARBA" id="ARBA00022448"/>
    </source>
</evidence>
<dbReference type="GO" id="GO:0022857">
    <property type="term" value="F:transmembrane transporter activity"/>
    <property type="evidence" value="ECO:0007669"/>
    <property type="project" value="InterPro"/>
</dbReference>
<dbReference type="SUPFAM" id="SSF103473">
    <property type="entry name" value="MFS general substrate transporter"/>
    <property type="match status" value="1"/>
</dbReference>
<dbReference type="Gene3D" id="1.20.1250.20">
    <property type="entry name" value="MFS general substrate transporter like domains"/>
    <property type="match status" value="1"/>
</dbReference>
<feature type="transmembrane region" description="Helical" evidence="8">
    <location>
        <begin position="245"/>
        <end position="264"/>
    </location>
</feature>
<sequence length="430" mass="45042">MSQIGSARTRFTPDSPARRRATRGGMLGNYVDQVDIFLPVIALAPVSDRVLGPGSTAAQTGLVFVATLLGRPLGAAIFGAVADRRGRTSTTRIAIAGIAATTAAIALVPGHTTLGAATLWAFVALRFLGGIFLGGEYTAAIPLAMEWSRPERRGGLSGAVMAMSPLANASIAALTLTLVEVLGVDAYADWAWRVPFAVGALLAAAMLLYYRRGVSDAPAWKRAERRPNPLRDIVIGQWRRQLWQVFVLMTGLWLFTQMAVPVLTGELRASTALDPATVPFVMLIATLVSAVTMLAAGELSQRTGRRAFFVAFGAAAVLLAPLAHALTGASRSLAVVVLGAAALQVVTVTAYGPVGAYLAERFPAQVRSSGYGVGYSLSIVLPALYPFWLPPLQEALGAEVAVRLVLVVAALLLVVGALAGPEPDRRAPLA</sequence>
<feature type="transmembrane region" description="Helical" evidence="8">
    <location>
        <begin position="190"/>
        <end position="210"/>
    </location>
</feature>
<evidence type="ECO:0000259" key="9">
    <source>
        <dbReference type="PROSITE" id="PS50850"/>
    </source>
</evidence>
<feature type="transmembrane region" description="Helical" evidence="8">
    <location>
        <begin position="400"/>
        <end position="420"/>
    </location>
</feature>
<evidence type="ECO:0000313" key="11">
    <source>
        <dbReference type="Proteomes" id="UP000318336"/>
    </source>
</evidence>
<dbReference type="InterPro" id="IPR005829">
    <property type="entry name" value="Sugar_transporter_CS"/>
</dbReference>
<keyword evidence="5 8" id="KW-1133">Transmembrane helix</keyword>
<comment type="caution">
    <text evidence="10">The sequence shown here is derived from an EMBL/GenBank/DDBJ whole genome shotgun (WGS) entry which is preliminary data.</text>
</comment>
<dbReference type="EMBL" id="VFOK01000001">
    <property type="protein sequence ID" value="TQL34931.1"/>
    <property type="molecule type" value="Genomic_DNA"/>
</dbReference>
<dbReference type="AlphaFoldDB" id="A0A542XGH6"/>
<dbReference type="InterPro" id="IPR020846">
    <property type="entry name" value="MFS_dom"/>
</dbReference>
<feature type="transmembrane region" description="Helical" evidence="8">
    <location>
        <begin position="370"/>
        <end position="388"/>
    </location>
</feature>
<feature type="transmembrane region" description="Helical" evidence="8">
    <location>
        <begin position="276"/>
        <end position="296"/>
    </location>
</feature>
<feature type="transmembrane region" description="Helical" evidence="8">
    <location>
        <begin position="117"/>
        <end position="135"/>
    </location>
</feature>
<dbReference type="PANTHER" id="PTHR43045">
    <property type="entry name" value="SHIKIMATE TRANSPORTER"/>
    <property type="match status" value="1"/>
</dbReference>
<evidence type="ECO:0000313" key="10">
    <source>
        <dbReference type="EMBL" id="TQL34931.1"/>
    </source>
</evidence>
<dbReference type="Proteomes" id="UP000318336">
    <property type="component" value="Unassembled WGS sequence"/>
</dbReference>
<protein>
    <submittedName>
        <fullName evidence="10">MFS transporter</fullName>
    </submittedName>
</protein>
<proteinExistence type="predicted"/>
<keyword evidence="6 8" id="KW-0472">Membrane</keyword>
<feature type="region of interest" description="Disordered" evidence="7">
    <location>
        <begin position="1"/>
        <end position="20"/>
    </location>
</feature>
<dbReference type="Pfam" id="PF07690">
    <property type="entry name" value="MFS_1"/>
    <property type="match status" value="1"/>
</dbReference>
<feature type="transmembrane region" description="Helical" evidence="8">
    <location>
        <begin position="308"/>
        <end position="327"/>
    </location>
</feature>
<dbReference type="InterPro" id="IPR036259">
    <property type="entry name" value="MFS_trans_sf"/>
</dbReference>
<gene>
    <name evidence="10" type="ORF">FB554_3114</name>
</gene>
<feature type="transmembrane region" description="Helical" evidence="8">
    <location>
        <begin position="93"/>
        <end position="111"/>
    </location>
</feature>
<dbReference type="PANTHER" id="PTHR43045:SF4">
    <property type="entry name" value="TRANSPORTER YDFJ-RELATED"/>
    <property type="match status" value="1"/>
</dbReference>
<dbReference type="InterPro" id="IPR011701">
    <property type="entry name" value="MFS"/>
</dbReference>
<keyword evidence="2" id="KW-0813">Transport</keyword>
<dbReference type="CDD" id="cd17316">
    <property type="entry name" value="MFS_SV2_like"/>
    <property type="match status" value="1"/>
</dbReference>
<evidence type="ECO:0000256" key="1">
    <source>
        <dbReference type="ARBA" id="ARBA00004651"/>
    </source>
</evidence>
<reference evidence="10 11" key="1">
    <citation type="submission" date="2019-06" db="EMBL/GenBank/DDBJ databases">
        <title>Sequencing the genomes of 1000 actinobacteria strains.</title>
        <authorList>
            <person name="Klenk H.-P."/>
        </authorList>
    </citation>
    <scope>NUCLEOTIDE SEQUENCE [LARGE SCALE GENOMIC DNA]</scope>
    <source>
        <strain evidence="10 11">DSM 24617</strain>
    </source>
</reference>
<keyword evidence="4 8" id="KW-0812">Transmembrane</keyword>
<feature type="transmembrane region" description="Helical" evidence="8">
    <location>
        <begin position="333"/>
        <end position="358"/>
    </location>
</feature>
<feature type="domain" description="Major facilitator superfamily (MFS) profile" evidence="9">
    <location>
        <begin position="21"/>
        <end position="424"/>
    </location>
</feature>
<evidence type="ECO:0000256" key="3">
    <source>
        <dbReference type="ARBA" id="ARBA00022475"/>
    </source>
</evidence>
<evidence type="ECO:0000256" key="8">
    <source>
        <dbReference type="SAM" id="Phobius"/>
    </source>
</evidence>
<evidence type="ECO:0000256" key="5">
    <source>
        <dbReference type="ARBA" id="ARBA00022989"/>
    </source>
</evidence>
<dbReference type="GO" id="GO:0005886">
    <property type="term" value="C:plasma membrane"/>
    <property type="evidence" value="ECO:0007669"/>
    <property type="project" value="UniProtKB-SubCell"/>
</dbReference>
<dbReference type="PROSITE" id="PS00217">
    <property type="entry name" value="SUGAR_TRANSPORT_2"/>
    <property type="match status" value="1"/>
</dbReference>
<evidence type="ECO:0000256" key="7">
    <source>
        <dbReference type="SAM" id="MobiDB-lite"/>
    </source>
</evidence>
<comment type="subcellular location">
    <subcellularLocation>
        <location evidence="1">Cell membrane</location>
        <topology evidence="1">Multi-pass membrane protein</topology>
    </subcellularLocation>
</comment>
<evidence type="ECO:0000256" key="4">
    <source>
        <dbReference type="ARBA" id="ARBA00022692"/>
    </source>
</evidence>
<name>A0A542XGH6_9MICO</name>
<evidence type="ECO:0000256" key="6">
    <source>
        <dbReference type="ARBA" id="ARBA00023136"/>
    </source>
</evidence>